<evidence type="ECO:0000259" key="6">
    <source>
        <dbReference type="Pfam" id="PF04127"/>
    </source>
</evidence>
<evidence type="ECO:0000256" key="1">
    <source>
        <dbReference type="ARBA" id="ARBA00022793"/>
    </source>
</evidence>
<keyword evidence="3" id="KW-0511">Multifunctional enzyme</keyword>
<comment type="pathway">
    <text evidence="3 4">Cofactor biosynthesis; coenzyme A biosynthesis; CoA from (R)-pantothenate: step 2/5.</text>
</comment>
<feature type="binding site" evidence="3">
    <location>
        <position position="284"/>
    </location>
    <ligand>
        <name>CTP</name>
        <dbReference type="ChEBI" id="CHEBI:37563"/>
    </ligand>
</feature>
<dbReference type="GO" id="GO:0010181">
    <property type="term" value="F:FMN binding"/>
    <property type="evidence" value="ECO:0007669"/>
    <property type="project" value="UniProtKB-UniRule"/>
</dbReference>
<dbReference type="Proteomes" id="UP000585050">
    <property type="component" value="Unassembled WGS sequence"/>
</dbReference>
<comment type="function">
    <text evidence="4">Catalyzes two steps in the biosynthesis of coenzyme A. In the first step cysteine is conjugated to 4'-phosphopantothenate to form 4-phosphopantothenoylcysteine, in the latter compound is decarboxylated to form 4'-phosphopantotheine.</text>
</comment>
<dbReference type="PANTHER" id="PTHR14359:SF6">
    <property type="entry name" value="PHOSPHOPANTOTHENOYLCYSTEINE DECARBOXYLASE"/>
    <property type="match status" value="1"/>
</dbReference>
<dbReference type="GO" id="GO:0004633">
    <property type="term" value="F:phosphopantothenoylcysteine decarboxylase activity"/>
    <property type="evidence" value="ECO:0007669"/>
    <property type="project" value="UniProtKB-UniRule"/>
</dbReference>
<feature type="binding site" evidence="3">
    <location>
        <position position="294"/>
    </location>
    <ligand>
        <name>CTP</name>
        <dbReference type="ChEBI" id="CHEBI:37563"/>
    </ligand>
</feature>
<sequence length="403" mass="43827">MNPILEGKKILIGVTGGIAAYKIALLVRLLKKQKAEVQLIMTEASKQFITPVTLSTLSENPVLSQYANEETGEWNSHVKLGLWADLMIIAPATANTMAKMANGLCDNLLMATYLSARCPVMIAPAMDLDMFIHPSTTRNINTLESYGHIIVDAEEGELASGLVGKGRMAEPEHIIDAVETFFGKTEHLPLKGKKALVTAGPTKERIDPVRFITNGSTGKMGYAIADELAKQGAEVTIISGPVNVSTSQKQVTIVDIESAQDMFEAVNERFESTDICVFTAAVADYTPSQVSSSKIKKKDGDMGIEMKRTIDIAKTMGEKKTSQQITVGFALETDNELDNAKGKLQKKNVDFVVLNSLKEKGAGFGHDTNKVYIVSTEQVVELPLLSKKKVAEHIVDEIIQRKG</sequence>
<feature type="region of interest" description="Phosphopantothenate--cysteine ligase" evidence="3">
    <location>
        <begin position="195"/>
        <end position="403"/>
    </location>
</feature>
<keyword evidence="3" id="KW-0479">Metal-binding</keyword>
<proteinExistence type="inferred from homology"/>
<dbReference type="Gene3D" id="3.40.50.10300">
    <property type="entry name" value="CoaB-like"/>
    <property type="match status" value="1"/>
</dbReference>
<evidence type="ECO:0000256" key="4">
    <source>
        <dbReference type="RuleBase" id="RU364078"/>
    </source>
</evidence>
<dbReference type="InterPro" id="IPR003382">
    <property type="entry name" value="Flavoprotein"/>
</dbReference>
<dbReference type="InterPro" id="IPR036551">
    <property type="entry name" value="Flavin_trans-like"/>
</dbReference>
<feature type="domain" description="Flavoprotein" evidence="5">
    <location>
        <begin position="8"/>
        <end position="179"/>
    </location>
</feature>
<keyword evidence="2 3" id="KW-0456">Lyase</keyword>
<evidence type="ECO:0000256" key="2">
    <source>
        <dbReference type="ARBA" id="ARBA00023239"/>
    </source>
</evidence>
<accession>A0A7X8XUY5</accession>
<dbReference type="Pfam" id="PF04127">
    <property type="entry name" value="DFP"/>
    <property type="match status" value="1"/>
</dbReference>
<comment type="cofactor">
    <cofactor evidence="3">
        <name>FMN</name>
        <dbReference type="ChEBI" id="CHEBI:58210"/>
    </cofactor>
    <text evidence="3">Binds 1 FMN per subunit.</text>
</comment>
<comment type="pathway">
    <text evidence="3 4">Cofactor biosynthesis; coenzyme A biosynthesis; CoA from (R)-pantothenate: step 3/5.</text>
</comment>
<dbReference type="NCBIfam" id="TIGR00521">
    <property type="entry name" value="coaBC_dfp"/>
    <property type="match status" value="1"/>
</dbReference>
<dbReference type="SUPFAM" id="SSF52507">
    <property type="entry name" value="Homo-oligomeric flavin-containing Cys decarboxylases, HFCD"/>
    <property type="match status" value="1"/>
</dbReference>
<dbReference type="PANTHER" id="PTHR14359">
    <property type="entry name" value="HOMO-OLIGOMERIC FLAVIN CONTAINING CYS DECARBOXYLASE FAMILY"/>
    <property type="match status" value="1"/>
</dbReference>
<feature type="binding site" evidence="3">
    <location>
        <position position="343"/>
    </location>
    <ligand>
        <name>CTP</name>
        <dbReference type="ChEBI" id="CHEBI:37563"/>
    </ligand>
</feature>
<protein>
    <recommendedName>
        <fullName evidence="3">Coenzyme A biosynthesis bifunctional protein CoaBC</fullName>
    </recommendedName>
    <alternativeName>
        <fullName evidence="3">DNA/pantothenate metabolism flavoprotein</fullName>
    </alternativeName>
    <alternativeName>
        <fullName evidence="3">Phosphopantothenoylcysteine synthetase/decarboxylase</fullName>
        <shortName evidence="3">PPCS-PPCDC</shortName>
    </alternativeName>
    <domain>
        <recommendedName>
            <fullName evidence="3">Phosphopantothenoylcysteine decarboxylase</fullName>
            <shortName evidence="3">PPC decarboxylase</shortName>
            <shortName evidence="3">PPC-DC</shortName>
            <ecNumber evidence="3">4.1.1.36</ecNumber>
        </recommendedName>
        <alternativeName>
            <fullName evidence="3">CoaC</fullName>
        </alternativeName>
    </domain>
    <domain>
        <recommendedName>
            <fullName evidence="3">Phosphopantothenate--cysteine ligase</fullName>
            <ecNumber evidence="3">6.3.2.5</ecNumber>
        </recommendedName>
        <alternativeName>
            <fullName evidence="3">CoaB</fullName>
        </alternativeName>
        <alternativeName>
            <fullName evidence="3">Phosphopantothenoylcysteine synthetase</fullName>
            <shortName evidence="3">PPC synthetase</shortName>
            <shortName evidence="3">PPC-S</shortName>
        </alternativeName>
    </domain>
</protein>
<keyword evidence="1 3" id="KW-0210">Decarboxylase</keyword>
<dbReference type="EC" id="4.1.1.36" evidence="3"/>
<dbReference type="GO" id="GO:0004632">
    <property type="term" value="F:phosphopantothenate--cysteine ligase activity"/>
    <property type="evidence" value="ECO:0007669"/>
    <property type="project" value="UniProtKB-UniRule"/>
</dbReference>
<comment type="function">
    <text evidence="3">Catalyzes two sequential steps in the biosynthesis of coenzyme A. In the first step cysteine is conjugated to 4'-phosphopantothenate to form 4-phosphopantothenoylcysteine. In the second step the latter compound is decarboxylated to form 4'-phosphopantotheine.</text>
</comment>
<dbReference type="EMBL" id="JABAIL010000002">
    <property type="protein sequence ID" value="NLR90842.1"/>
    <property type="molecule type" value="Genomic_DNA"/>
</dbReference>
<evidence type="ECO:0000313" key="7">
    <source>
        <dbReference type="EMBL" id="NLR90842.1"/>
    </source>
</evidence>
<gene>
    <name evidence="3 7" type="primary">coaBC</name>
    <name evidence="7" type="ORF">HGP29_06475</name>
</gene>
<dbReference type="AlphaFoldDB" id="A0A7X8XUY5"/>
<comment type="similarity">
    <text evidence="3 4">In the C-terminal section; belongs to the PPC synthetase family.</text>
</comment>
<name>A0A7X8XUY5_9BACT</name>
<organism evidence="7 8">
    <name type="scientific">Flammeovirga agarivorans</name>
    <dbReference type="NCBI Taxonomy" id="2726742"/>
    <lineage>
        <taxon>Bacteria</taxon>
        <taxon>Pseudomonadati</taxon>
        <taxon>Bacteroidota</taxon>
        <taxon>Cytophagia</taxon>
        <taxon>Cytophagales</taxon>
        <taxon>Flammeovirgaceae</taxon>
        <taxon>Flammeovirga</taxon>
    </lineage>
</organism>
<dbReference type="GO" id="GO:0015937">
    <property type="term" value="P:coenzyme A biosynthetic process"/>
    <property type="evidence" value="ECO:0007669"/>
    <property type="project" value="UniProtKB-UniRule"/>
</dbReference>
<keyword evidence="3 4" id="KW-0285">Flavoprotein</keyword>
<dbReference type="GO" id="GO:0046872">
    <property type="term" value="F:metal ion binding"/>
    <property type="evidence" value="ECO:0007669"/>
    <property type="project" value="UniProtKB-KW"/>
</dbReference>
<feature type="domain" description="DNA/pantothenate metabolism flavoprotein C-terminal" evidence="6">
    <location>
        <begin position="190"/>
        <end position="400"/>
    </location>
</feature>
<feature type="region of interest" description="Phosphopantothenoylcysteine decarboxylase" evidence="3">
    <location>
        <begin position="1"/>
        <end position="194"/>
    </location>
</feature>
<dbReference type="SUPFAM" id="SSF102645">
    <property type="entry name" value="CoaB-like"/>
    <property type="match status" value="1"/>
</dbReference>
<keyword evidence="3 4" id="KW-0436">Ligase</keyword>
<comment type="caution">
    <text evidence="7">The sequence shown here is derived from an EMBL/GenBank/DDBJ whole genome shotgun (WGS) entry which is preliminary data.</text>
</comment>
<dbReference type="Gene3D" id="3.40.50.1950">
    <property type="entry name" value="Flavin prenyltransferase-like"/>
    <property type="match status" value="1"/>
</dbReference>
<evidence type="ECO:0000256" key="3">
    <source>
        <dbReference type="HAMAP-Rule" id="MF_02225"/>
    </source>
</evidence>
<dbReference type="InterPro" id="IPR005252">
    <property type="entry name" value="CoaBC"/>
</dbReference>
<dbReference type="UniPathway" id="UPA00241">
    <property type="reaction ID" value="UER00353"/>
</dbReference>
<keyword evidence="3 4" id="KW-0288">FMN</keyword>
<evidence type="ECO:0000313" key="8">
    <source>
        <dbReference type="Proteomes" id="UP000585050"/>
    </source>
</evidence>
<feature type="binding site" evidence="3">
    <location>
        <position position="347"/>
    </location>
    <ligand>
        <name>CTP</name>
        <dbReference type="ChEBI" id="CHEBI:37563"/>
    </ligand>
</feature>
<comment type="caution">
    <text evidence="3">Lacks conserved residue(s) required for the propagation of feature annotation.</text>
</comment>
<dbReference type="GO" id="GO:0071513">
    <property type="term" value="C:phosphopantothenoylcysteine decarboxylase complex"/>
    <property type="evidence" value="ECO:0007669"/>
    <property type="project" value="TreeGrafter"/>
</dbReference>
<dbReference type="InterPro" id="IPR035929">
    <property type="entry name" value="CoaB-like_sf"/>
</dbReference>
<dbReference type="HAMAP" id="MF_02225">
    <property type="entry name" value="CoaBC"/>
    <property type="match status" value="1"/>
</dbReference>
<keyword evidence="8" id="KW-1185">Reference proteome</keyword>
<evidence type="ECO:0000259" key="5">
    <source>
        <dbReference type="Pfam" id="PF02441"/>
    </source>
</evidence>
<dbReference type="RefSeq" id="WP_168881556.1">
    <property type="nucleotide sequence ID" value="NZ_JABAIL010000002.1"/>
</dbReference>
<comment type="similarity">
    <text evidence="3 4">In the N-terminal section; belongs to the HFCD (homo-oligomeric flavin containing Cys decarboxylase) superfamily.</text>
</comment>
<dbReference type="InterPro" id="IPR007085">
    <property type="entry name" value="DNA/pantothenate-metab_flavo_C"/>
</dbReference>
<comment type="catalytic activity">
    <reaction evidence="3 4">
        <text>(R)-4'-phosphopantothenate + L-cysteine + CTP = N-[(R)-4-phosphopantothenoyl]-L-cysteine + CMP + diphosphate + H(+)</text>
        <dbReference type="Rhea" id="RHEA:19397"/>
        <dbReference type="ChEBI" id="CHEBI:10986"/>
        <dbReference type="ChEBI" id="CHEBI:15378"/>
        <dbReference type="ChEBI" id="CHEBI:33019"/>
        <dbReference type="ChEBI" id="CHEBI:35235"/>
        <dbReference type="ChEBI" id="CHEBI:37563"/>
        <dbReference type="ChEBI" id="CHEBI:59458"/>
        <dbReference type="ChEBI" id="CHEBI:60377"/>
        <dbReference type="EC" id="6.3.2.5"/>
    </reaction>
</comment>
<dbReference type="Pfam" id="PF02441">
    <property type="entry name" value="Flavoprotein"/>
    <property type="match status" value="1"/>
</dbReference>
<comment type="catalytic activity">
    <reaction evidence="3 4">
        <text>N-[(R)-4-phosphopantothenoyl]-L-cysteine + H(+) = (R)-4'-phosphopantetheine + CO2</text>
        <dbReference type="Rhea" id="RHEA:16793"/>
        <dbReference type="ChEBI" id="CHEBI:15378"/>
        <dbReference type="ChEBI" id="CHEBI:16526"/>
        <dbReference type="ChEBI" id="CHEBI:59458"/>
        <dbReference type="ChEBI" id="CHEBI:61723"/>
        <dbReference type="EC" id="4.1.1.36"/>
    </reaction>
</comment>
<reference evidence="7 8" key="1">
    <citation type="submission" date="2020-04" db="EMBL/GenBank/DDBJ databases">
        <title>Flammeovirga sp. SR4, a novel species isolated from seawater.</title>
        <authorList>
            <person name="Wang X."/>
        </authorList>
    </citation>
    <scope>NUCLEOTIDE SEQUENCE [LARGE SCALE GENOMIC DNA]</scope>
    <source>
        <strain evidence="7 8">SR4</strain>
    </source>
</reference>
<comment type="cofactor">
    <cofactor evidence="3">
        <name>Mg(2+)</name>
        <dbReference type="ChEBI" id="CHEBI:18420"/>
    </cofactor>
</comment>
<dbReference type="GO" id="GO:0015941">
    <property type="term" value="P:pantothenate catabolic process"/>
    <property type="evidence" value="ECO:0007669"/>
    <property type="project" value="InterPro"/>
</dbReference>
<dbReference type="EC" id="6.3.2.5" evidence="3"/>
<feature type="binding site" evidence="3">
    <location>
        <position position="329"/>
    </location>
    <ligand>
        <name>CTP</name>
        <dbReference type="ChEBI" id="CHEBI:37563"/>
    </ligand>
</feature>
<keyword evidence="3" id="KW-0460">Magnesium</keyword>